<dbReference type="InterPro" id="IPR020095">
    <property type="entry name" value="PsdUridine_synth_TruA_C"/>
</dbReference>
<evidence type="ECO:0000259" key="13">
    <source>
        <dbReference type="PROSITE" id="PS50262"/>
    </source>
</evidence>
<dbReference type="GO" id="GO:0016020">
    <property type="term" value="C:membrane"/>
    <property type="evidence" value="ECO:0007669"/>
    <property type="project" value="UniProtKB-SubCell"/>
</dbReference>
<evidence type="ECO:0000256" key="8">
    <source>
        <dbReference type="ARBA" id="ARBA00023157"/>
    </source>
</evidence>
<dbReference type="Gene3D" id="3.30.70.660">
    <property type="entry name" value="Pseudouridine synthase I, catalytic domain, C-terminal subdomain"/>
    <property type="match status" value="1"/>
</dbReference>
<feature type="transmembrane region" description="Helical" evidence="12">
    <location>
        <begin position="614"/>
        <end position="632"/>
    </location>
</feature>
<evidence type="ECO:0000256" key="12">
    <source>
        <dbReference type="SAM" id="Phobius"/>
    </source>
</evidence>
<keyword evidence="10" id="KW-0807">Transducer</keyword>
<feature type="transmembrane region" description="Helical" evidence="12">
    <location>
        <begin position="360"/>
        <end position="385"/>
    </location>
</feature>
<evidence type="ECO:0000256" key="7">
    <source>
        <dbReference type="ARBA" id="ARBA00023136"/>
    </source>
</evidence>
<dbReference type="InterPro" id="IPR020094">
    <property type="entry name" value="TruA/RsuA/RluB/E/F_N"/>
</dbReference>
<dbReference type="PROSITE" id="PS50262">
    <property type="entry name" value="G_PROTEIN_RECEP_F1_2"/>
    <property type="match status" value="1"/>
</dbReference>
<dbReference type="InterPro" id="IPR001406">
    <property type="entry name" value="PsdUridine_synth_TruA"/>
</dbReference>
<dbReference type="InterPro" id="IPR047160">
    <property type="entry name" value="GP183-like"/>
</dbReference>
<comment type="caution">
    <text evidence="14">The sequence shown here is derived from an EMBL/GenBank/DDBJ whole genome shotgun (WGS) entry which is preliminary data.</text>
</comment>
<dbReference type="GO" id="GO:0008142">
    <property type="term" value="F:oxysterol binding"/>
    <property type="evidence" value="ECO:0007669"/>
    <property type="project" value="InterPro"/>
</dbReference>
<keyword evidence="7 12" id="KW-0472">Membrane</keyword>
<dbReference type="GO" id="GO:0008033">
    <property type="term" value="P:tRNA processing"/>
    <property type="evidence" value="ECO:0007669"/>
    <property type="project" value="UniProtKB-KW"/>
</dbReference>
<dbReference type="HAMAP" id="MF_00171">
    <property type="entry name" value="TruA"/>
    <property type="match status" value="1"/>
</dbReference>
<evidence type="ECO:0000256" key="11">
    <source>
        <dbReference type="ARBA" id="ARBA00023235"/>
    </source>
</evidence>
<reference evidence="14 15" key="1">
    <citation type="submission" date="2018-01" db="EMBL/GenBank/DDBJ databases">
        <title>Comparison of the Chinese Bamboo Partridge and Red Junglefowl genome sequences highlights the importance of demography in genome evolution.</title>
        <authorList>
            <person name="Tiley G.P."/>
            <person name="Kimball R.T."/>
            <person name="Braun E.L."/>
            <person name="Burleigh J.G."/>
        </authorList>
    </citation>
    <scope>NUCLEOTIDE SEQUENCE [LARGE SCALE GENOMIC DNA]</scope>
    <source>
        <strain evidence="14">RTK389</strain>
        <tissue evidence="14">Blood</tissue>
    </source>
</reference>
<keyword evidence="8" id="KW-1015">Disulfide bond</keyword>
<accession>A0A2P4TGL1</accession>
<dbReference type="Gene3D" id="1.20.1070.10">
    <property type="entry name" value="Rhodopsin 7-helix transmembrane proteins"/>
    <property type="match status" value="1"/>
</dbReference>
<dbReference type="FunFam" id="1.20.1070.10:FF:000017">
    <property type="entry name" value="lysophosphatidic acid receptor 4"/>
    <property type="match status" value="1"/>
</dbReference>
<feature type="transmembrane region" description="Helical" evidence="12">
    <location>
        <begin position="525"/>
        <end position="550"/>
    </location>
</feature>
<proteinExistence type="inferred from homology"/>
<dbReference type="GO" id="GO:0004930">
    <property type="term" value="F:G protein-coupled receptor activity"/>
    <property type="evidence" value="ECO:0007669"/>
    <property type="project" value="UniProtKB-KW"/>
</dbReference>
<keyword evidence="9" id="KW-0675">Receptor</keyword>
<gene>
    <name evidence="14" type="ORF">CIB84_000747</name>
</gene>
<dbReference type="OrthoDB" id="5960344at2759"/>
<feature type="domain" description="G-protein coupled receptors family 1 profile" evidence="13">
    <location>
        <begin position="377"/>
        <end position="630"/>
    </location>
</feature>
<feature type="transmembrane region" description="Helical" evidence="12">
    <location>
        <begin position="439"/>
        <end position="461"/>
    </location>
</feature>
<dbReference type="Pfam" id="PF00001">
    <property type="entry name" value="7tm_1"/>
    <property type="match status" value="1"/>
</dbReference>
<dbReference type="EMBL" id="PPHD01000424">
    <property type="protein sequence ID" value="POI35502.1"/>
    <property type="molecule type" value="Genomic_DNA"/>
</dbReference>
<dbReference type="PRINTS" id="PR00237">
    <property type="entry name" value="GPCRRHODOPSN"/>
</dbReference>
<dbReference type="CDD" id="cd14982">
    <property type="entry name" value="7tmA_purinoceptor-like"/>
    <property type="match status" value="1"/>
</dbReference>
<dbReference type="PANTHER" id="PTHR24237">
    <property type="entry name" value="G-PROTEIN COUPLED RECEPTOR"/>
    <property type="match status" value="1"/>
</dbReference>
<protein>
    <recommendedName>
        <fullName evidence="13">G-protein coupled receptors family 1 profile domain-containing protein</fullName>
    </recommendedName>
</protein>
<keyword evidence="5 12" id="KW-1133">Transmembrane helix</keyword>
<dbReference type="PANTHER" id="PTHR24237:SF37">
    <property type="entry name" value="COAGULATION FACTOR II (THROMBIN) RECEPTOR-LIKE 2-RELATED"/>
    <property type="match status" value="1"/>
</dbReference>
<dbReference type="GO" id="GO:0003723">
    <property type="term" value="F:RNA binding"/>
    <property type="evidence" value="ECO:0007669"/>
    <property type="project" value="InterPro"/>
</dbReference>
<evidence type="ECO:0000256" key="10">
    <source>
        <dbReference type="ARBA" id="ARBA00023224"/>
    </source>
</evidence>
<dbReference type="Pfam" id="PF01416">
    <property type="entry name" value="PseudoU_synth_1"/>
    <property type="match status" value="1"/>
</dbReference>
<evidence type="ECO:0000256" key="3">
    <source>
        <dbReference type="ARBA" id="ARBA00022692"/>
    </source>
</evidence>
<evidence type="ECO:0000256" key="2">
    <source>
        <dbReference type="ARBA" id="ARBA00009375"/>
    </source>
</evidence>
<organism evidence="14 15">
    <name type="scientific">Bambusicola thoracicus</name>
    <name type="common">Chinese bamboo-partridge</name>
    <name type="synonym">Perdix thoracica</name>
    <dbReference type="NCBI Taxonomy" id="9083"/>
    <lineage>
        <taxon>Eukaryota</taxon>
        <taxon>Metazoa</taxon>
        <taxon>Chordata</taxon>
        <taxon>Craniata</taxon>
        <taxon>Vertebrata</taxon>
        <taxon>Euteleostomi</taxon>
        <taxon>Archelosauria</taxon>
        <taxon>Archosauria</taxon>
        <taxon>Dinosauria</taxon>
        <taxon>Saurischia</taxon>
        <taxon>Theropoda</taxon>
        <taxon>Coelurosauria</taxon>
        <taxon>Aves</taxon>
        <taxon>Neognathae</taxon>
        <taxon>Galloanserae</taxon>
        <taxon>Galliformes</taxon>
        <taxon>Phasianidae</taxon>
        <taxon>Perdicinae</taxon>
        <taxon>Bambusicola</taxon>
    </lineage>
</organism>
<dbReference type="SUPFAM" id="SSF81321">
    <property type="entry name" value="Family A G protein-coupled receptor-like"/>
    <property type="match status" value="1"/>
</dbReference>
<evidence type="ECO:0000313" key="15">
    <source>
        <dbReference type="Proteomes" id="UP000237246"/>
    </source>
</evidence>
<dbReference type="GO" id="GO:0001522">
    <property type="term" value="P:pseudouridine synthesis"/>
    <property type="evidence" value="ECO:0007669"/>
    <property type="project" value="InterPro"/>
</dbReference>
<keyword evidence="3 12" id="KW-0812">Transmembrane</keyword>
<evidence type="ECO:0000313" key="14">
    <source>
        <dbReference type="EMBL" id="POI35502.1"/>
    </source>
</evidence>
<keyword evidence="15" id="KW-1185">Reference proteome</keyword>
<keyword evidence="6" id="KW-0297">G-protein coupled receptor</keyword>
<dbReference type="InterPro" id="IPR000276">
    <property type="entry name" value="GPCR_Rhodpsn"/>
</dbReference>
<keyword evidence="4" id="KW-0819">tRNA processing</keyword>
<dbReference type="AlphaFoldDB" id="A0A2P4TGL1"/>
<dbReference type="InterPro" id="IPR017452">
    <property type="entry name" value="GPCR_Rhodpsn_7TM"/>
</dbReference>
<comment type="similarity">
    <text evidence="2">Belongs to the tRNA pseudouridine synthase TruA family.</text>
</comment>
<evidence type="ECO:0000256" key="9">
    <source>
        <dbReference type="ARBA" id="ARBA00023170"/>
    </source>
</evidence>
<dbReference type="Gene3D" id="3.30.70.580">
    <property type="entry name" value="Pseudouridine synthase I, catalytic domain, N-terminal subdomain"/>
    <property type="match status" value="1"/>
</dbReference>
<feature type="transmembrane region" description="Helical" evidence="12">
    <location>
        <begin position="473"/>
        <end position="496"/>
    </location>
</feature>
<sequence length="683" mass="78584">MPAGLGGEPPDEAFSIHSLRFVVDGDYISPCIRRTNISPESCAWEKAAQNLKPVVPIKFHISSRTDSGVHALCNSAHLDIQRAPGKPAFQERALIGCLNNHLKPEPIRILSAYRVTSNFHARFSALSRTYIYRLLMGCTHHSEIPVFERDLCWAPPGGYLNVPAMQDAAQFLLGTHDFSTFCSLNSETPFRSPVKTILQADIQPSSGFLSHHYEYRGLQFWELKFKSRSFLYRQVRRMVGALVAVGQGKLAPHHIKELLEMKDARAFPPFAMAPSSGLFLKSVEYNEAEINMGQHEKKRQETSGYSYLLGDQFPKTGLWRRPNRRELKPPWCQCEIMANVSWTEGISNGTAVRLEADFQYSLFTIIYSIVFVMGLTENVSALYLLSNKARHTSPSYVYMINLALADTLFVCVLPFKIHYHLNRNNWIFGDITCRITGTLYYINIYLSIVFFTCICVDRYIAVLHPFTYIQIKVTHYVVVATILWVVALSTMVALVLGGPLHNKGLRNTTMCFENFARSSWISRMALYNILALVFGFVIPFAIILICYPLIARRISRIKHSIRKRKALTTIYIILLICTFCFLPYHLTHFLHFLMRSQVIQNKSFTNLIYKMRRVTLALVSFNCCLNPFLYYFTSSSRTWHFNFRLRFRSKMVYTICDQKLGEYSYIYKLHQSCENKKQRDGIN</sequence>
<dbReference type="InterPro" id="IPR020097">
    <property type="entry name" value="PsdUridine_synth_TruA_a/b_dom"/>
</dbReference>
<name>A0A2P4TGL1_BAMTH</name>
<evidence type="ECO:0000256" key="5">
    <source>
        <dbReference type="ARBA" id="ARBA00022989"/>
    </source>
</evidence>
<evidence type="ECO:0000256" key="4">
    <source>
        <dbReference type="ARBA" id="ARBA00022694"/>
    </source>
</evidence>
<keyword evidence="11" id="KW-0413">Isomerase</keyword>
<comment type="subcellular location">
    <subcellularLocation>
        <location evidence="1">Membrane</location>
        <topology evidence="1">Multi-pass membrane protein</topology>
    </subcellularLocation>
</comment>
<dbReference type="PRINTS" id="PR01157">
    <property type="entry name" value="P2YPURNOCPTR"/>
</dbReference>
<evidence type="ECO:0000256" key="6">
    <source>
        <dbReference type="ARBA" id="ARBA00023040"/>
    </source>
</evidence>
<dbReference type="GO" id="GO:0009982">
    <property type="term" value="F:pseudouridine synthase activity"/>
    <property type="evidence" value="ECO:0007669"/>
    <property type="project" value="InterPro"/>
</dbReference>
<dbReference type="Proteomes" id="UP000237246">
    <property type="component" value="Unassembled WGS sequence"/>
</dbReference>
<dbReference type="InterPro" id="IPR020103">
    <property type="entry name" value="PsdUridine_synth_cat_dom_sf"/>
</dbReference>
<dbReference type="SUPFAM" id="SSF55120">
    <property type="entry name" value="Pseudouridine synthase"/>
    <property type="match status" value="1"/>
</dbReference>
<evidence type="ECO:0000256" key="1">
    <source>
        <dbReference type="ARBA" id="ARBA00004141"/>
    </source>
</evidence>
<feature type="transmembrane region" description="Helical" evidence="12">
    <location>
        <begin position="570"/>
        <end position="594"/>
    </location>
</feature>
<feature type="transmembrane region" description="Helical" evidence="12">
    <location>
        <begin position="397"/>
        <end position="419"/>
    </location>
</feature>
<dbReference type="CDD" id="cd02570">
    <property type="entry name" value="PseudoU_synth_EcTruA"/>
    <property type="match status" value="1"/>
</dbReference>